<dbReference type="GO" id="GO:0006935">
    <property type="term" value="P:chemotaxis"/>
    <property type="evidence" value="ECO:0007669"/>
    <property type="project" value="UniProtKB-UniRule"/>
</dbReference>
<proteinExistence type="inferred from homology"/>
<dbReference type="EC" id="3.5.1.44" evidence="5"/>
<dbReference type="PROSITE" id="PS50110">
    <property type="entry name" value="RESPONSE_REGULATORY"/>
    <property type="match status" value="1"/>
</dbReference>
<comment type="function">
    <text evidence="5">Involved in chemotaxis. Part of a chemotaxis signal transduction system that modulates chemotaxis in response to various stimuli. Catalyzes the demethylation of specific methylglutamate residues introduced into the chemoreceptors (methyl-accepting chemotaxis proteins or MCP) by CheR. Also mediates the irreversible deamidation of specific glutamine residues to glutamic acid.</text>
</comment>
<dbReference type="GO" id="GO:0005737">
    <property type="term" value="C:cytoplasm"/>
    <property type="evidence" value="ECO:0007669"/>
    <property type="project" value="UniProtKB-SubCell"/>
</dbReference>
<dbReference type="PANTHER" id="PTHR42872">
    <property type="entry name" value="PROTEIN-GLUTAMATE METHYLESTERASE/PROTEIN-GLUTAMINE GLUTAMINASE"/>
    <property type="match status" value="1"/>
</dbReference>
<dbReference type="GO" id="GO:0000156">
    <property type="term" value="F:phosphorelay response regulator activity"/>
    <property type="evidence" value="ECO:0007669"/>
    <property type="project" value="InterPro"/>
</dbReference>
<gene>
    <name evidence="5" type="primary">cheB</name>
    <name evidence="10" type="ORF">MED297_02035</name>
</gene>
<dbReference type="EC" id="3.1.1.61" evidence="5"/>
<dbReference type="HAMAP" id="MF_00099">
    <property type="entry name" value="CheB_chemtxs"/>
    <property type="match status" value="1"/>
</dbReference>
<sequence>MIRVLIVDDSALIRQVLTQVIDAAPDIRVIGAVGDAYAARDFIRKQPPDVITLDIEMPRMDGLSFLQKLMKARPTPVVMVSTLTEEGADATMRALSLGAVDFVAKPKIDIKAGLSEYQAIIQDKIRAAAISRPKAALPDATVPLKSNANIFVGTEQITAIGASTGGTEAIKALLQRLPPNGPGTVIAQHMPAGFTQSYAARLNRECAMTVKEAEHDERILPGHAYLAPGNYHLRVVRYGADYRARLDQSPPVSQHRPSVDVLFESVAEACGVNAVGVILTGMGKDGATGLLSMRRAGALTLGQDEASCVVYGMPGAACALGAVSSTQTLPEMAETLLTHWAKRGAGNRV</sequence>
<dbReference type="PANTHER" id="PTHR42872:SF6">
    <property type="entry name" value="PROTEIN-GLUTAMATE METHYLESTERASE_PROTEIN-GLUTAMINE GLUTAMINASE"/>
    <property type="match status" value="1"/>
</dbReference>
<dbReference type="InterPro" id="IPR008248">
    <property type="entry name" value="CheB-like"/>
</dbReference>
<dbReference type="InterPro" id="IPR001789">
    <property type="entry name" value="Sig_transdc_resp-reg_receiver"/>
</dbReference>
<dbReference type="Pfam" id="PF00072">
    <property type="entry name" value="Response_reg"/>
    <property type="match status" value="1"/>
</dbReference>
<keyword evidence="11" id="KW-1185">Reference proteome</keyword>
<dbReference type="InterPro" id="IPR035909">
    <property type="entry name" value="CheB_C"/>
</dbReference>
<feature type="domain" description="CheB-type methylesterase" evidence="9">
    <location>
        <begin position="143"/>
        <end position="338"/>
    </location>
</feature>
<keyword evidence="3 5" id="KW-0378">Hydrolase</keyword>
<comment type="PTM">
    <text evidence="5">Phosphorylated by CheA. Phosphorylation of the N-terminal regulatory domain activates the methylesterase activity.</text>
</comment>
<feature type="active site" evidence="5 6">
    <location>
        <position position="189"/>
    </location>
</feature>
<feature type="active site" evidence="5 6">
    <location>
        <position position="285"/>
    </location>
</feature>
<dbReference type="SUPFAM" id="SSF52172">
    <property type="entry name" value="CheY-like"/>
    <property type="match status" value="1"/>
</dbReference>
<evidence type="ECO:0000256" key="3">
    <source>
        <dbReference type="ARBA" id="ARBA00022801"/>
    </source>
</evidence>
<feature type="active site" evidence="5 6">
    <location>
        <position position="163"/>
    </location>
</feature>
<dbReference type="PROSITE" id="PS50122">
    <property type="entry name" value="CHEB"/>
    <property type="match status" value="1"/>
</dbReference>
<dbReference type="NCBIfam" id="NF001965">
    <property type="entry name" value="PRK00742.1"/>
    <property type="match status" value="1"/>
</dbReference>
<dbReference type="SMART" id="SM00448">
    <property type="entry name" value="REC"/>
    <property type="match status" value="1"/>
</dbReference>
<evidence type="ECO:0000313" key="10">
    <source>
        <dbReference type="EMBL" id="EAR07740.1"/>
    </source>
</evidence>
<dbReference type="NCBIfam" id="NF009206">
    <property type="entry name" value="PRK12555.1"/>
    <property type="match status" value="1"/>
</dbReference>
<protein>
    <recommendedName>
        <fullName evidence="5">Protein-glutamate methylesterase/protein-glutamine glutaminase</fullName>
        <ecNumber evidence="5">3.1.1.61</ecNumber>
        <ecNumber evidence="5">3.5.1.44</ecNumber>
    </recommendedName>
</protein>
<feature type="domain" description="Response regulatory" evidence="8">
    <location>
        <begin position="3"/>
        <end position="120"/>
    </location>
</feature>
<evidence type="ECO:0000256" key="1">
    <source>
        <dbReference type="ARBA" id="ARBA00022490"/>
    </source>
</evidence>
<name>A4BJG8_9GAMM</name>
<dbReference type="SUPFAM" id="SSF52738">
    <property type="entry name" value="Methylesterase CheB, C-terminal domain"/>
    <property type="match status" value="1"/>
</dbReference>
<comment type="subcellular location">
    <subcellularLocation>
        <location evidence="5">Cytoplasm</location>
    </subcellularLocation>
</comment>
<keyword evidence="5 7" id="KW-0597">Phosphoprotein</keyword>
<dbReference type="OrthoDB" id="9793421at2"/>
<dbReference type="Pfam" id="PF01339">
    <property type="entry name" value="CheB_methylest"/>
    <property type="match status" value="1"/>
</dbReference>
<dbReference type="GO" id="GO:0008984">
    <property type="term" value="F:protein-glutamate methylesterase activity"/>
    <property type="evidence" value="ECO:0007669"/>
    <property type="project" value="UniProtKB-UniRule"/>
</dbReference>
<dbReference type="CDD" id="cd16432">
    <property type="entry name" value="CheB_Rec"/>
    <property type="match status" value="1"/>
</dbReference>
<organism evidence="10 11">
    <name type="scientific">Reinekea blandensis MED297</name>
    <dbReference type="NCBI Taxonomy" id="314283"/>
    <lineage>
        <taxon>Bacteria</taxon>
        <taxon>Pseudomonadati</taxon>
        <taxon>Pseudomonadota</taxon>
        <taxon>Gammaproteobacteria</taxon>
        <taxon>Oceanospirillales</taxon>
        <taxon>Saccharospirillaceae</taxon>
        <taxon>Reinekea</taxon>
    </lineage>
</organism>
<dbReference type="Gene3D" id="3.40.50.180">
    <property type="entry name" value="Methylesterase CheB, C-terminal domain"/>
    <property type="match status" value="1"/>
</dbReference>
<evidence type="ECO:0000256" key="4">
    <source>
        <dbReference type="ARBA" id="ARBA00048267"/>
    </source>
</evidence>
<dbReference type="InterPro" id="IPR011006">
    <property type="entry name" value="CheY-like_superfamily"/>
</dbReference>
<comment type="similarity">
    <text evidence="5">Belongs to the CheB family.</text>
</comment>
<evidence type="ECO:0000259" key="8">
    <source>
        <dbReference type="PROSITE" id="PS50110"/>
    </source>
</evidence>
<evidence type="ECO:0000259" key="9">
    <source>
        <dbReference type="PROSITE" id="PS50122"/>
    </source>
</evidence>
<dbReference type="AlphaFoldDB" id="A4BJG8"/>
<keyword evidence="2 5" id="KW-0145">Chemotaxis</keyword>
<dbReference type="Gene3D" id="3.40.50.2300">
    <property type="match status" value="1"/>
</dbReference>
<feature type="modified residue" description="4-aspartylphosphate" evidence="5 7">
    <location>
        <position position="54"/>
    </location>
</feature>
<keyword evidence="1 5" id="KW-0963">Cytoplasm</keyword>
<comment type="domain">
    <text evidence="5">Contains a C-terminal catalytic domain, and an N-terminal region which modulates catalytic activity.</text>
</comment>
<accession>A4BJG8</accession>
<comment type="catalytic activity">
    <reaction evidence="4 5">
        <text>[protein]-L-glutamate 5-O-methyl ester + H2O = L-glutamyl-[protein] + methanol + H(+)</text>
        <dbReference type="Rhea" id="RHEA:23236"/>
        <dbReference type="Rhea" id="RHEA-COMP:10208"/>
        <dbReference type="Rhea" id="RHEA-COMP:10311"/>
        <dbReference type="ChEBI" id="CHEBI:15377"/>
        <dbReference type="ChEBI" id="CHEBI:15378"/>
        <dbReference type="ChEBI" id="CHEBI:17790"/>
        <dbReference type="ChEBI" id="CHEBI:29973"/>
        <dbReference type="ChEBI" id="CHEBI:82795"/>
        <dbReference type="EC" id="3.1.1.61"/>
    </reaction>
</comment>
<evidence type="ECO:0000313" key="11">
    <source>
        <dbReference type="Proteomes" id="UP000005953"/>
    </source>
</evidence>
<dbReference type="RefSeq" id="WP_008046951.1">
    <property type="nucleotide sequence ID" value="NZ_CH724153.1"/>
</dbReference>
<dbReference type="HOGENOM" id="CLU_000445_51_0_6"/>
<dbReference type="CDD" id="cd17541">
    <property type="entry name" value="REC_CheB-like"/>
    <property type="match status" value="1"/>
</dbReference>
<comment type="caution">
    <text evidence="10">The sequence shown here is derived from an EMBL/GenBank/DDBJ whole genome shotgun (WGS) entry which is preliminary data.</text>
</comment>
<dbReference type="STRING" id="314283.MED297_02035"/>
<comment type="catalytic activity">
    <reaction evidence="5">
        <text>L-glutaminyl-[protein] + H2O = L-glutamyl-[protein] + NH4(+)</text>
        <dbReference type="Rhea" id="RHEA:16441"/>
        <dbReference type="Rhea" id="RHEA-COMP:10207"/>
        <dbReference type="Rhea" id="RHEA-COMP:10208"/>
        <dbReference type="ChEBI" id="CHEBI:15377"/>
        <dbReference type="ChEBI" id="CHEBI:28938"/>
        <dbReference type="ChEBI" id="CHEBI:29973"/>
        <dbReference type="ChEBI" id="CHEBI:30011"/>
        <dbReference type="EC" id="3.5.1.44"/>
    </reaction>
</comment>
<dbReference type="EMBL" id="AAOE01000033">
    <property type="protein sequence ID" value="EAR07740.1"/>
    <property type="molecule type" value="Genomic_DNA"/>
</dbReference>
<evidence type="ECO:0000256" key="2">
    <source>
        <dbReference type="ARBA" id="ARBA00022500"/>
    </source>
</evidence>
<evidence type="ECO:0000256" key="5">
    <source>
        <dbReference type="HAMAP-Rule" id="MF_00099"/>
    </source>
</evidence>
<dbReference type="PIRSF" id="PIRSF000876">
    <property type="entry name" value="RR_chemtxs_CheB"/>
    <property type="match status" value="1"/>
</dbReference>
<dbReference type="Proteomes" id="UP000005953">
    <property type="component" value="Unassembled WGS sequence"/>
</dbReference>
<evidence type="ECO:0000256" key="7">
    <source>
        <dbReference type="PROSITE-ProRule" id="PRU00169"/>
    </source>
</evidence>
<dbReference type="InterPro" id="IPR000673">
    <property type="entry name" value="Sig_transdc_resp-reg_Me-estase"/>
</dbReference>
<reference evidence="10 11" key="1">
    <citation type="submission" date="2006-02" db="EMBL/GenBank/DDBJ databases">
        <authorList>
            <person name="Pinhassi J."/>
            <person name="Pedros-Alio C."/>
            <person name="Ferriera S."/>
            <person name="Johnson J."/>
            <person name="Kravitz S."/>
            <person name="Halpern A."/>
            <person name="Remington K."/>
            <person name="Beeson K."/>
            <person name="Tran B."/>
            <person name="Rogers Y.-H."/>
            <person name="Friedman R."/>
            <person name="Venter J.C."/>
        </authorList>
    </citation>
    <scope>NUCLEOTIDE SEQUENCE [LARGE SCALE GENOMIC DNA]</scope>
    <source>
        <strain evidence="10 11">MED297</strain>
    </source>
</reference>
<dbReference type="GO" id="GO:0050568">
    <property type="term" value="F:protein-glutamine glutaminase activity"/>
    <property type="evidence" value="ECO:0007669"/>
    <property type="project" value="UniProtKB-UniRule"/>
</dbReference>
<evidence type="ECO:0000256" key="6">
    <source>
        <dbReference type="PROSITE-ProRule" id="PRU00050"/>
    </source>
</evidence>